<evidence type="ECO:0000256" key="1">
    <source>
        <dbReference type="SAM" id="MobiDB-lite"/>
    </source>
</evidence>
<feature type="region of interest" description="Disordered" evidence="1">
    <location>
        <begin position="343"/>
        <end position="396"/>
    </location>
</feature>
<organism evidence="2 3">
    <name type="scientific">Rhizobium skierniewicense</name>
    <dbReference type="NCBI Taxonomy" id="984260"/>
    <lineage>
        <taxon>Bacteria</taxon>
        <taxon>Pseudomonadati</taxon>
        <taxon>Pseudomonadota</taxon>
        <taxon>Alphaproteobacteria</taxon>
        <taxon>Hyphomicrobiales</taxon>
        <taxon>Rhizobiaceae</taxon>
        <taxon>Rhizobium/Agrobacterium group</taxon>
        <taxon>Rhizobium</taxon>
    </lineage>
</organism>
<accession>A0A7W6G1R2</accession>
<dbReference type="Proteomes" id="UP000565286">
    <property type="component" value="Unassembled WGS sequence"/>
</dbReference>
<proteinExistence type="predicted"/>
<name>A0A7W6G1R2_9HYPH</name>
<protein>
    <submittedName>
        <fullName evidence="2">Uncharacterized protein</fullName>
    </submittedName>
</protein>
<keyword evidence="3" id="KW-1185">Reference proteome</keyword>
<comment type="caution">
    <text evidence="2">The sequence shown here is derived from an EMBL/GenBank/DDBJ whole genome shotgun (WGS) entry which is preliminary data.</text>
</comment>
<feature type="region of interest" description="Disordered" evidence="1">
    <location>
        <begin position="1"/>
        <end position="25"/>
    </location>
</feature>
<sequence length="632" mass="70672">MSAGLANSPAEQQQPDDFPKSNVDIISKPPVGGIATRALAAAAKTARGSKTHNAVLKGNCGWSIDPARWAKRATASKVLAAQNDRIAQALQDAGEEVILSGGITCISAVTNIVENHRRYRAVRFLPLVAARDRRPLVNGLKLFMIENRNAHYFRYAVMTCNELIPAFKDLRGPIQRLSRKISKWADEVCKEQGIKVLFRGIEFTRSTAAERDDEAKKQGRQSDLSERYGGETVLYHLHANVLYWPTRVIEDWTDFLRGTHKFIGAEWKDNGTIEKVEEIVKYCSKPADTEKASGEELVWLYRQTERLKICQPLGDFMKWMRGLKARREKIVRVRREGGDSELMRVKKGRRGSQVEDDEDQDEEIAADKDEDERSDASTSASLDLKETPPQGLNGGPVKNIVIGLTLPQWRHSPWAEPMIMVQNYDARTLSEEDGYHICEWQREAREWWNAANAPSPEEALEVARVALEAVQSGADMTSVDIWEAAKAACYIVHTCSSTVSRLNSIPYQEPHETIFEDQIPDPEILIRSILDAPNARERIEKIATDATVLQQQSRKAAEDRLTTLPAGSYEVGKEFIDREFPLSTASPAQLLRSAMASDVARLPVAGTSCEDENDAIWADLFGVSETDWLAAA</sequence>
<evidence type="ECO:0000313" key="3">
    <source>
        <dbReference type="Proteomes" id="UP000565286"/>
    </source>
</evidence>
<dbReference type="EMBL" id="JACIDV010000004">
    <property type="protein sequence ID" value="MBB3945694.1"/>
    <property type="molecule type" value="Genomic_DNA"/>
</dbReference>
<feature type="compositionally biased region" description="Acidic residues" evidence="1">
    <location>
        <begin position="354"/>
        <end position="373"/>
    </location>
</feature>
<evidence type="ECO:0000313" key="2">
    <source>
        <dbReference type="EMBL" id="MBB3945694.1"/>
    </source>
</evidence>
<reference evidence="2 3" key="1">
    <citation type="submission" date="2020-08" db="EMBL/GenBank/DDBJ databases">
        <title>Genomic Encyclopedia of Type Strains, Phase IV (KMG-IV): sequencing the most valuable type-strain genomes for metagenomic binning, comparative biology and taxonomic classification.</title>
        <authorList>
            <person name="Goeker M."/>
        </authorList>
    </citation>
    <scope>NUCLEOTIDE SEQUENCE [LARGE SCALE GENOMIC DNA]</scope>
    <source>
        <strain evidence="2 3">DSM 26438</strain>
    </source>
</reference>
<gene>
    <name evidence="2" type="ORF">GGQ73_001629</name>
</gene>
<dbReference type="AlphaFoldDB" id="A0A7W6G1R2"/>